<protein>
    <submittedName>
        <fullName evidence="1">Uncharacterized protein</fullName>
    </submittedName>
</protein>
<name>A0A0E9TYB1_ANGAN</name>
<reference evidence="1" key="1">
    <citation type="submission" date="2014-11" db="EMBL/GenBank/DDBJ databases">
        <authorList>
            <person name="Amaro Gonzalez C."/>
        </authorList>
    </citation>
    <scope>NUCLEOTIDE SEQUENCE</scope>
</reference>
<dbReference type="AlphaFoldDB" id="A0A0E9TYB1"/>
<proteinExistence type="predicted"/>
<sequence length="37" mass="4365">MFLDLSCVHHGVWVFLFSRKKTPHGCDFHRPVSTFEC</sequence>
<accession>A0A0E9TYB1</accession>
<evidence type="ECO:0000313" key="1">
    <source>
        <dbReference type="EMBL" id="JAH58442.1"/>
    </source>
</evidence>
<reference evidence="1" key="2">
    <citation type="journal article" date="2015" name="Fish Shellfish Immunol.">
        <title>Early steps in the European eel (Anguilla anguilla)-Vibrio vulnificus interaction in the gills: Role of the RtxA13 toxin.</title>
        <authorList>
            <person name="Callol A."/>
            <person name="Pajuelo D."/>
            <person name="Ebbesson L."/>
            <person name="Teles M."/>
            <person name="MacKenzie S."/>
            <person name="Amaro C."/>
        </authorList>
    </citation>
    <scope>NUCLEOTIDE SEQUENCE</scope>
</reference>
<dbReference type="EMBL" id="GBXM01050135">
    <property type="protein sequence ID" value="JAH58442.1"/>
    <property type="molecule type" value="Transcribed_RNA"/>
</dbReference>
<organism evidence="1">
    <name type="scientific">Anguilla anguilla</name>
    <name type="common">European freshwater eel</name>
    <name type="synonym">Muraena anguilla</name>
    <dbReference type="NCBI Taxonomy" id="7936"/>
    <lineage>
        <taxon>Eukaryota</taxon>
        <taxon>Metazoa</taxon>
        <taxon>Chordata</taxon>
        <taxon>Craniata</taxon>
        <taxon>Vertebrata</taxon>
        <taxon>Euteleostomi</taxon>
        <taxon>Actinopterygii</taxon>
        <taxon>Neopterygii</taxon>
        <taxon>Teleostei</taxon>
        <taxon>Anguilliformes</taxon>
        <taxon>Anguillidae</taxon>
        <taxon>Anguilla</taxon>
    </lineage>
</organism>